<evidence type="ECO:0000313" key="2">
    <source>
        <dbReference type="EMBL" id="MBC8433860.1"/>
    </source>
</evidence>
<dbReference type="EMBL" id="JACNIG010000346">
    <property type="protein sequence ID" value="MBC8433860.1"/>
    <property type="molecule type" value="Genomic_DNA"/>
</dbReference>
<dbReference type="Pfam" id="PF19557">
    <property type="entry name" value="DUF6079_1st"/>
    <property type="match status" value="1"/>
</dbReference>
<comment type="caution">
    <text evidence="2">The sequence shown here is derived from an EMBL/GenBank/DDBJ whole genome shotgun (WGS) entry which is preliminary data.</text>
</comment>
<dbReference type="InterPro" id="IPR045725">
    <property type="entry name" value="DUF6079_N"/>
</dbReference>
<protein>
    <recommendedName>
        <fullName evidence="1">DUF6079 domain-containing protein</fullName>
    </recommendedName>
</protein>
<reference evidence="2 3" key="1">
    <citation type="submission" date="2020-08" db="EMBL/GenBank/DDBJ databases">
        <title>Bridging the membrane lipid divide: bacteria of the FCB group superphylum have the potential to synthesize archaeal ether lipids.</title>
        <authorList>
            <person name="Villanueva L."/>
            <person name="Von Meijenfeldt F.A.B."/>
            <person name="Westbye A.B."/>
            <person name="Yadav S."/>
            <person name="Hopmans E.C."/>
            <person name="Dutilh B.E."/>
            <person name="Sinninghe Damste J.S."/>
        </authorList>
    </citation>
    <scope>NUCLEOTIDE SEQUENCE [LARGE SCALE GENOMIC DNA]</scope>
    <source>
        <strain evidence="2">NIOZ-UU17</strain>
    </source>
</reference>
<dbReference type="Proteomes" id="UP000605201">
    <property type="component" value="Unassembled WGS sequence"/>
</dbReference>
<organism evidence="2 3">
    <name type="scientific">Candidatus Desulfatibia vada</name>
    <dbReference type="NCBI Taxonomy" id="2841696"/>
    <lineage>
        <taxon>Bacteria</taxon>
        <taxon>Pseudomonadati</taxon>
        <taxon>Thermodesulfobacteriota</taxon>
        <taxon>Desulfobacteria</taxon>
        <taxon>Desulfobacterales</taxon>
        <taxon>Desulfobacterales incertae sedis</taxon>
        <taxon>Candidatus Desulfatibia</taxon>
    </lineage>
</organism>
<evidence type="ECO:0000313" key="3">
    <source>
        <dbReference type="Proteomes" id="UP000605201"/>
    </source>
</evidence>
<sequence>MSRFPRIGDLIEVPPVQTVIRLEEGRTQSESIANTFVFTDEVTSHFAILADALLKDHGRGFFLQGDFGSGKSHFLATLTAWLQDNPGAEVLSEHHGGLRRVKASGRSFLTVGVSLVNYRASTPLERILVEAIETGLASHGIKIQLTPLSAFLRHFKTLLENRDLASAFAKQEGILPDDPEHIDAFMGTNPRQAYTAGIRFMKSLGMEAPEALVEDRHETFARVLKAMREAGFDGLVILIDELSEYFRSKPDARGLNEDARTLQLIGEIAGGEPVWIIAAVQESIERTGDISQVTFQKIKDRFPIKFALSTLHIKALISGRLVKKRPGSGETLHSIYEYFQRQFPSFRWRFEDFQATYPVHPVTIALLDGLGDLFSEHRGIVDFVHSRLAGDETRQISGILDRPAYELLGPDSIYEHFAQRMAEFSGFHVYPRHVIPHLDDVIEHTIDEEDRVLARRIIRILVLYRIHPTAEIPTVKEITEQVACALADQDPSLNVQFVAEGILDLLVEKSKFLVKHPSESKDPLDAVYEVLTEEDPAKTLKARILRAASEVPADDSRLLTTVFAKLPESASWPGPGFWEQGITRIVNWRRSARRAFVAFLTRGEEASLRDRLRRVLSEKEADFVFIISLGTIDFRMEHTAVWAVSLSMNETDRSILHEFLATQQIASGLRPSNPADAPLIEAAGEAIERLKAAAYQAALNVFYAGAFTDSRLTVEPIIRQMKRFDGLLDEAGGILLEERYPGYREIAPSKVSPSPRLYQRLLDEFVLPGSMSLRQAHSQGLNDAIEGLATPLGLVELRSGSYIFAPDPEKHSLLSTVFSLINSAGETQFSDVLHSLGTGRFGLPDDTAYFLLSALAYGGLITLLKNGRAMPMEFLNLAMVKNADALAPGEVIGKYDRETLINECPFLAPAGGWDSFGLRQQREAWQAVIKFRDWAAKTVSSVDKRLSGFAEFSAFEAFDLGSLQSQLDALLSLGNEIKVSYPAREGLERFLKAWRGYGFTSHNIEFIKKTKTFLFQQAEQFVFVNHYIRHTAVDRGCLADKDIEELKDKVRHLLDHPHDLIINDDASQLKDIFDRFRTVYADFYIKNHNEHYKHFIKKPFSRFGKRAVVLLKRLVSIEILDRPPGLEALLRELQAPEVAVCRRNLSEELLRSPVCNCAFIPGETPTFAQTKDPEEAIEKCLDEYLLILKKPEVREAISARIFALADADPDTTKRLRSMISLLEDTLSSAVALLDILDDVTAQEVGKALAGRVKIERRGLKDLDSHLGGRRLTPNQVNEIIKEWICTTSDNTVIAIEDDRDISSGGSDRSLLWWSKMHPALFKEDVHFESRDLEDSLERQFPSMQLKDTLKRLDDGGILAFIKNEPFHTKAIRTAWLLLAERILAKAPWPDQAALDCRHVDRGIAVKIQERLSVLNTISSLWKASFPAALGVRIPLSGISVDSWVTEELRSLVFETLRQVAQRGDEWLFTLPAVEPIELSDHPVVLIIDGISPDVWLEATETLGGKIGDGSPAWFRLEAAAKTAAAVGALFGFDQDAMDEFNARCIPYHHVKGNEQHGLADLLPEFPEKTAVVIRVGLVDEGAHAGFLRLAEIPGVLCSFLERELPRLQKICAAQKRRLIVTTDHGFSLTRKGLSHGTGGVFEQAILRAEWGIE</sequence>
<evidence type="ECO:0000259" key="1">
    <source>
        <dbReference type="Pfam" id="PF19557"/>
    </source>
</evidence>
<gene>
    <name evidence="2" type="ORF">H8D96_18265</name>
</gene>
<name>A0A8J6P8K6_9BACT</name>
<accession>A0A8J6P8K6</accession>
<feature type="domain" description="DUF6079" evidence="1">
    <location>
        <begin position="209"/>
        <end position="302"/>
    </location>
</feature>
<proteinExistence type="predicted"/>